<name>A0A6J1MZZ6_BICAN</name>
<dbReference type="GeneID" id="112044516"/>
<feature type="binding site" evidence="3">
    <location>
        <position position="125"/>
    </location>
    <ligand>
        <name>substrate</name>
    </ligand>
</feature>
<dbReference type="PRINTS" id="PR01790">
    <property type="entry name" value="SMP30FAMILY"/>
</dbReference>
<feature type="active site" description="Proton donor/acceptor" evidence="2">
    <location>
        <position position="210"/>
    </location>
</feature>
<comment type="similarity">
    <text evidence="1">Belongs to the SMP-30/CGR1 family.</text>
</comment>
<proteinExistence type="inferred from homology"/>
<feature type="binding site" evidence="3">
    <location>
        <position position="107"/>
    </location>
    <ligand>
        <name>substrate</name>
    </ligand>
</feature>
<dbReference type="PANTHER" id="PTHR10907">
    <property type="entry name" value="REGUCALCIN"/>
    <property type="match status" value="1"/>
</dbReference>
<feature type="binding site" evidence="3">
    <location>
        <position position="105"/>
    </location>
    <ligand>
        <name>substrate</name>
    </ligand>
</feature>
<evidence type="ECO:0000256" key="3">
    <source>
        <dbReference type="PIRSR" id="PIRSR605511-2"/>
    </source>
</evidence>
<feature type="binding site" evidence="3">
    <location>
        <position position="16"/>
    </location>
    <ligand>
        <name>a divalent metal cation</name>
        <dbReference type="ChEBI" id="CHEBI:60240"/>
    </ligand>
</feature>
<sequence length="304" mass="33067">MSVTVSAVTSPVWLGEGPHWSHEQQALFFVSIFDKSIHKYDPASGKHTSAKLDGMPGFVIPLEGTKDRFVVGLKLSVVVVWWDGEGEARVERTVATLDQHSADNRINDAKADPRGRLFVGTMGSEIEPGKFLPKKGSLYRVDADGSAHRLLTDVDISNGLCWDEAAHAFYYADSLEYAIRRYHYDVATGDISNPQIIFRYADHGLEGIVDGMTIDTDGNLWVANFDGSQVLKIDPRKGALLQKVPIPALQTTSCAFGGASLDELYVTSAAMDRGAPQRPPAGSTFCVSGLGVRGHPGQNVRLHQ</sequence>
<dbReference type="SUPFAM" id="SSF63829">
    <property type="entry name" value="Calcium-dependent phosphotriesterase"/>
    <property type="match status" value="1"/>
</dbReference>
<dbReference type="Pfam" id="PF08450">
    <property type="entry name" value="SGL"/>
    <property type="match status" value="1"/>
</dbReference>
<feature type="binding site" evidence="3">
    <location>
        <position position="158"/>
    </location>
    <ligand>
        <name>a divalent metal cation</name>
        <dbReference type="ChEBI" id="CHEBI:60240"/>
    </ligand>
</feature>
<dbReference type="Proteomes" id="UP001652582">
    <property type="component" value="Chromosome 13"/>
</dbReference>
<keyword evidence="5" id="KW-1185">Reference proteome</keyword>
<reference evidence="6" key="1">
    <citation type="submission" date="2025-08" db="UniProtKB">
        <authorList>
            <consortium name="RefSeq"/>
        </authorList>
    </citation>
    <scope>IDENTIFICATION</scope>
</reference>
<dbReference type="InterPro" id="IPR005511">
    <property type="entry name" value="SMP-30"/>
</dbReference>
<comment type="cofactor">
    <cofactor evidence="3">
        <name>Zn(2+)</name>
        <dbReference type="ChEBI" id="CHEBI:29105"/>
    </cofactor>
    <text evidence="3">Binds 1 divalent metal cation per subunit.</text>
</comment>
<organism evidence="5 6">
    <name type="scientific">Bicyclus anynana</name>
    <name type="common">Squinting bush brown butterfly</name>
    <dbReference type="NCBI Taxonomy" id="110368"/>
    <lineage>
        <taxon>Eukaryota</taxon>
        <taxon>Metazoa</taxon>
        <taxon>Ecdysozoa</taxon>
        <taxon>Arthropoda</taxon>
        <taxon>Hexapoda</taxon>
        <taxon>Insecta</taxon>
        <taxon>Pterygota</taxon>
        <taxon>Neoptera</taxon>
        <taxon>Endopterygota</taxon>
        <taxon>Lepidoptera</taxon>
        <taxon>Glossata</taxon>
        <taxon>Ditrysia</taxon>
        <taxon>Papilionoidea</taxon>
        <taxon>Nymphalidae</taxon>
        <taxon>Satyrinae</taxon>
        <taxon>Satyrini</taxon>
        <taxon>Mycalesina</taxon>
        <taxon>Bicyclus</taxon>
    </lineage>
</organism>
<keyword evidence="3" id="KW-0862">Zinc</keyword>
<feature type="binding site" evidence="3">
    <location>
        <position position="210"/>
    </location>
    <ligand>
        <name>a divalent metal cation</name>
        <dbReference type="ChEBI" id="CHEBI:60240"/>
    </ligand>
</feature>
<dbReference type="Gene3D" id="2.120.10.30">
    <property type="entry name" value="TolB, C-terminal domain"/>
    <property type="match status" value="1"/>
</dbReference>
<gene>
    <name evidence="6" type="primary">LOC112044516</name>
</gene>
<evidence type="ECO:0000256" key="1">
    <source>
        <dbReference type="ARBA" id="ARBA00008853"/>
    </source>
</evidence>
<protein>
    <submittedName>
        <fullName evidence="6">Regucalcin</fullName>
    </submittedName>
</protein>
<accession>A0A6J1MZZ6</accession>
<dbReference type="InterPro" id="IPR013658">
    <property type="entry name" value="SGL"/>
</dbReference>
<dbReference type="PANTHER" id="PTHR10907:SF66">
    <property type="entry name" value="MIP34848P1-RELATED"/>
    <property type="match status" value="1"/>
</dbReference>
<dbReference type="InterPro" id="IPR011042">
    <property type="entry name" value="6-blade_b-propeller_TolB-like"/>
</dbReference>
<dbReference type="RefSeq" id="XP_023936161.2">
    <property type="nucleotide sequence ID" value="XM_024080393.2"/>
</dbReference>
<evidence type="ECO:0000313" key="5">
    <source>
        <dbReference type="Proteomes" id="UP001652582"/>
    </source>
</evidence>
<keyword evidence="3" id="KW-0479">Metal-binding</keyword>
<evidence type="ECO:0000313" key="6">
    <source>
        <dbReference type="RefSeq" id="XP_023936161.2"/>
    </source>
</evidence>
<dbReference type="OrthoDB" id="423498at2759"/>
<feature type="domain" description="SMP-30/Gluconolactonase/LRE-like region" evidence="4">
    <location>
        <begin position="14"/>
        <end position="269"/>
    </location>
</feature>
<evidence type="ECO:0000259" key="4">
    <source>
        <dbReference type="Pfam" id="PF08450"/>
    </source>
</evidence>
<evidence type="ECO:0000256" key="2">
    <source>
        <dbReference type="PIRSR" id="PIRSR605511-1"/>
    </source>
</evidence>